<reference evidence="1" key="2">
    <citation type="journal article" date="2015" name="Data Brief">
        <title>Shoot transcriptome of the giant reed, Arundo donax.</title>
        <authorList>
            <person name="Barrero R.A."/>
            <person name="Guerrero F.D."/>
            <person name="Moolhuijzen P."/>
            <person name="Goolsby J.A."/>
            <person name="Tidwell J."/>
            <person name="Bellgard S.E."/>
            <person name="Bellgard M.I."/>
        </authorList>
    </citation>
    <scope>NUCLEOTIDE SEQUENCE</scope>
    <source>
        <tissue evidence="1">Shoot tissue taken approximately 20 cm above the soil surface</tissue>
    </source>
</reference>
<dbReference type="EMBL" id="GBRH01240909">
    <property type="protein sequence ID" value="JAD56986.1"/>
    <property type="molecule type" value="Transcribed_RNA"/>
</dbReference>
<dbReference type="AlphaFoldDB" id="A0A0A9B0U2"/>
<proteinExistence type="predicted"/>
<accession>A0A0A9B0U2</accession>
<evidence type="ECO:0000313" key="1">
    <source>
        <dbReference type="EMBL" id="JAD56986.1"/>
    </source>
</evidence>
<protein>
    <submittedName>
        <fullName evidence="1">Uncharacterized protein</fullName>
    </submittedName>
</protein>
<name>A0A0A9B0U2_ARUDO</name>
<reference evidence="1" key="1">
    <citation type="submission" date="2014-09" db="EMBL/GenBank/DDBJ databases">
        <authorList>
            <person name="Magalhaes I.L.F."/>
            <person name="Oliveira U."/>
            <person name="Santos F.R."/>
            <person name="Vidigal T.H.D.A."/>
            <person name="Brescovit A.D."/>
            <person name="Santos A.J."/>
        </authorList>
    </citation>
    <scope>NUCLEOTIDE SEQUENCE</scope>
    <source>
        <tissue evidence="1">Shoot tissue taken approximately 20 cm above the soil surface</tissue>
    </source>
</reference>
<sequence>MRLATLNSCLLCFREVAKFIQEGGSLAIMPPATNLPGNTHEKFSSSFASA</sequence>
<organism evidence="1">
    <name type="scientific">Arundo donax</name>
    <name type="common">Giant reed</name>
    <name type="synonym">Donax arundinaceus</name>
    <dbReference type="NCBI Taxonomy" id="35708"/>
    <lineage>
        <taxon>Eukaryota</taxon>
        <taxon>Viridiplantae</taxon>
        <taxon>Streptophyta</taxon>
        <taxon>Embryophyta</taxon>
        <taxon>Tracheophyta</taxon>
        <taxon>Spermatophyta</taxon>
        <taxon>Magnoliopsida</taxon>
        <taxon>Liliopsida</taxon>
        <taxon>Poales</taxon>
        <taxon>Poaceae</taxon>
        <taxon>PACMAD clade</taxon>
        <taxon>Arundinoideae</taxon>
        <taxon>Arundineae</taxon>
        <taxon>Arundo</taxon>
    </lineage>
</organism>